<proteinExistence type="predicted"/>
<keyword evidence="2" id="KW-0812">Transmembrane</keyword>
<evidence type="ECO:0000256" key="2">
    <source>
        <dbReference type="SAM" id="Phobius"/>
    </source>
</evidence>
<accession>A0A9P4N422</accession>
<evidence type="ECO:0000313" key="4">
    <source>
        <dbReference type="EMBL" id="KAF2257741.1"/>
    </source>
</evidence>
<dbReference type="Proteomes" id="UP000800093">
    <property type="component" value="Unassembled WGS sequence"/>
</dbReference>
<feature type="chain" id="PRO_5040424506" evidence="3">
    <location>
        <begin position="20"/>
        <end position="256"/>
    </location>
</feature>
<organism evidence="4 5">
    <name type="scientific">Lojkania enalia</name>
    <dbReference type="NCBI Taxonomy" id="147567"/>
    <lineage>
        <taxon>Eukaryota</taxon>
        <taxon>Fungi</taxon>
        <taxon>Dikarya</taxon>
        <taxon>Ascomycota</taxon>
        <taxon>Pezizomycotina</taxon>
        <taxon>Dothideomycetes</taxon>
        <taxon>Pleosporomycetidae</taxon>
        <taxon>Pleosporales</taxon>
        <taxon>Pleosporales incertae sedis</taxon>
        <taxon>Lojkania</taxon>
    </lineage>
</organism>
<keyword evidence="3" id="KW-0732">Signal</keyword>
<dbReference type="EMBL" id="ML986848">
    <property type="protein sequence ID" value="KAF2257741.1"/>
    <property type="molecule type" value="Genomic_DNA"/>
</dbReference>
<feature type="region of interest" description="Disordered" evidence="1">
    <location>
        <begin position="148"/>
        <end position="170"/>
    </location>
</feature>
<feature type="signal peptide" evidence="3">
    <location>
        <begin position="1"/>
        <end position="19"/>
    </location>
</feature>
<keyword evidence="2" id="KW-0472">Membrane</keyword>
<name>A0A9P4N422_9PLEO</name>
<gene>
    <name evidence="4" type="ORF">CC78DRAFT_588030</name>
</gene>
<reference evidence="5" key="1">
    <citation type="journal article" date="2020" name="Stud. Mycol.">
        <title>101 Dothideomycetes genomes: A test case for predicting lifestyles and emergence of pathogens.</title>
        <authorList>
            <person name="Haridas S."/>
            <person name="Albert R."/>
            <person name="Binder M."/>
            <person name="Bloem J."/>
            <person name="LaButti K."/>
            <person name="Salamov A."/>
            <person name="Andreopoulos B."/>
            <person name="Baker S."/>
            <person name="Barry K."/>
            <person name="Bills G."/>
            <person name="Bluhm B."/>
            <person name="Cannon C."/>
            <person name="Castanera R."/>
            <person name="Culley D."/>
            <person name="Daum C."/>
            <person name="Ezra D."/>
            <person name="Gonzalez J."/>
            <person name="Henrissat B."/>
            <person name="Kuo A."/>
            <person name="Liang C."/>
            <person name="Lipzen A."/>
            <person name="Lutzoni F."/>
            <person name="Magnuson J."/>
            <person name="Mondo S."/>
            <person name="Nolan M."/>
            <person name="Ohm R."/>
            <person name="Pangilinan J."/>
            <person name="Park H.-J."/>
            <person name="Ramirez L."/>
            <person name="Alfaro M."/>
            <person name="Sun H."/>
            <person name="Tritt A."/>
            <person name="Yoshinaga Y."/>
            <person name="Zwiers L.-H."/>
            <person name="Turgeon B."/>
            <person name="Goodwin S."/>
            <person name="Spatafora J."/>
            <person name="Crous P."/>
            <person name="Grigoriev I."/>
        </authorList>
    </citation>
    <scope>NUCLEOTIDE SEQUENCE [LARGE SCALE GENOMIC DNA]</scope>
    <source>
        <strain evidence="5">CBS 304.66</strain>
    </source>
</reference>
<feature type="transmembrane region" description="Helical" evidence="2">
    <location>
        <begin position="174"/>
        <end position="199"/>
    </location>
</feature>
<evidence type="ECO:0000256" key="1">
    <source>
        <dbReference type="SAM" id="MobiDB-lite"/>
    </source>
</evidence>
<evidence type="ECO:0000256" key="3">
    <source>
        <dbReference type="SAM" id="SignalP"/>
    </source>
</evidence>
<keyword evidence="2" id="KW-1133">Transmembrane helix</keyword>
<keyword evidence="5" id="KW-1185">Reference proteome</keyword>
<dbReference type="OrthoDB" id="5409186at2759"/>
<evidence type="ECO:0000313" key="5">
    <source>
        <dbReference type="Proteomes" id="UP000800093"/>
    </source>
</evidence>
<dbReference type="AlphaFoldDB" id="A0A9P4N422"/>
<sequence>MLLFIVIIIVSSALPLVLAQIFLAGVQAPVMSDYGYAANSTNCLSTGTTCQTACGPTFSTCFRSSPSVLCIETSVETCCQPTAEHVRGATCRTGYYCVEVPSDFENGLFCCKNTSTLEDCKVSVIDVARTALPVPATELIMVGGSQAPSTTPLLSSQNPSNDSPTGSSSQPSEVIIIVCAVIGAILLLIFLNFLAIFIWRWQEKNMIKRIGQPKMSRAELDAKFPEVLEMESGPIELGAERNFELPAYSPQLRRGD</sequence>
<protein>
    <submittedName>
        <fullName evidence="4">Uncharacterized protein</fullName>
    </submittedName>
</protein>
<comment type="caution">
    <text evidence="4">The sequence shown here is derived from an EMBL/GenBank/DDBJ whole genome shotgun (WGS) entry which is preliminary data.</text>
</comment>